<keyword evidence="2" id="KW-0808">Transferase</keyword>
<dbReference type="PANTHER" id="PTHR43085">
    <property type="entry name" value="HEXOKINASE FAMILY MEMBER"/>
    <property type="match status" value="1"/>
</dbReference>
<dbReference type="SUPFAM" id="SSF53613">
    <property type="entry name" value="Ribokinase-like"/>
    <property type="match status" value="1"/>
</dbReference>
<evidence type="ECO:0000313" key="5">
    <source>
        <dbReference type="EMBL" id="NID12022.1"/>
    </source>
</evidence>
<reference evidence="5" key="1">
    <citation type="submission" date="2024-05" db="EMBL/GenBank/DDBJ databases">
        <authorList>
            <person name="Jung D.-H."/>
        </authorList>
    </citation>
    <scope>NUCLEOTIDE SEQUENCE</scope>
    <source>
        <strain evidence="5">JA-25</strain>
    </source>
</reference>
<dbReference type="InterPro" id="IPR002173">
    <property type="entry name" value="Carboh/pur_kinase_PfkB_CS"/>
</dbReference>
<dbReference type="Proteomes" id="UP000606008">
    <property type="component" value="Unassembled WGS sequence"/>
</dbReference>
<name>A0ABX0QLX0_9BACT</name>
<dbReference type="EMBL" id="WAEL01000006">
    <property type="protein sequence ID" value="NID12022.1"/>
    <property type="molecule type" value="Genomic_DNA"/>
</dbReference>
<sequence>MMKKITCFGEILWDVLPTSKEPGGAPMNVAADLRNFGLDAQLISSVGSDDLGHELLGFLNQKRIPTNLIQVNGTYPTGVAQANVTNSQDVVYTIVQPVSWDYIQLSSSMIEAVQQSDLFVYGSLAARSTRTYETLRELLAVAPRKIFDVNLRAPHYDRGTIDELMHQADIAKLNEHETLELSDWYGYDVDLERAMTQLRDHFSLEALCVTLGDEGAILLDASGFTRQESFPIEVEDTIGCGDAFLAAYLFKTLQGETPAKTLAFACAAGAYVGTQRGATPSFTEQTIISQYSMAITA</sequence>
<keyword evidence="3 5" id="KW-0418">Kinase</keyword>
<evidence type="ECO:0000313" key="6">
    <source>
        <dbReference type="Proteomes" id="UP000606008"/>
    </source>
</evidence>
<organism evidence="5 6">
    <name type="scientific">Fibrivirga algicola</name>
    <dbReference type="NCBI Taxonomy" id="2950420"/>
    <lineage>
        <taxon>Bacteria</taxon>
        <taxon>Pseudomonadati</taxon>
        <taxon>Bacteroidota</taxon>
        <taxon>Cytophagia</taxon>
        <taxon>Cytophagales</taxon>
        <taxon>Spirosomataceae</taxon>
        <taxon>Fibrivirga</taxon>
    </lineage>
</organism>
<accession>A0ABX0QLX0</accession>
<dbReference type="InterPro" id="IPR029056">
    <property type="entry name" value="Ribokinase-like"/>
</dbReference>
<gene>
    <name evidence="5" type="ORF">F7231_17755</name>
</gene>
<dbReference type="PANTHER" id="PTHR43085:SF57">
    <property type="entry name" value="CARBOHYDRATE KINASE PFKB DOMAIN-CONTAINING PROTEIN"/>
    <property type="match status" value="1"/>
</dbReference>
<comment type="caution">
    <text evidence="5">The sequence shown here is derived from an EMBL/GenBank/DDBJ whole genome shotgun (WGS) entry which is preliminary data.</text>
</comment>
<feature type="domain" description="Carbohydrate kinase PfkB" evidence="4">
    <location>
        <begin position="18"/>
        <end position="281"/>
    </location>
</feature>
<dbReference type="InterPro" id="IPR050306">
    <property type="entry name" value="PfkB_Carbo_kinase"/>
</dbReference>
<dbReference type="Pfam" id="PF00294">
    <property type="entry name" value="PfkB"/>
    <property type="match status" value="1"/>
</dbReference>
<protein>
    <submittedName>
        <fullName evidence="5">Carbohydrate kinase</fullName>
    </submittedName>
</protein>
<dbReference type="GO" id="GO:0016301">
    <property type="term" value="F:kinase activity"/>
    <property type="evidence" value="ECO:0007669"/>
    <property type="project" value="UniProtKB-KW"/>
</dbReference>
<dbReference type="CDD" id="cd01167">
    <property type="entry name" value="bac_FRK"/>
    <property type="match status" value="1"/>
</dbReference>
<proteinExistence type="inferred from homology"/>
<evidence type="ECO:0000256" key="1">
    <source>
        <dbReference type="ARBA" id="ARBA00010688"/>
    </source>
</evidence>
<dbReference type="InterPro" id="IPR011611">
    <property type="entry name" value="PfkB_dom"/>
</dbReference>
<keyword evidence="6" id="KW-1185">Reference proteome</keyword>
<dbReference type="PROSITE" id="PS00583">
    <property type="entry name" value="PFKB_KINASES_1"/>
    <property type="match status" value="1"/>
</dbReference>
<evidence type="ECO:0000256" key="2">
    <source>
        <dbReference type="ARBA" id="ARBA00022679"/>
    </source>
</evidence>
<evidence type="ECO:0000259" key="4">
    <source>
        <dbReference type="Pfam" id="PF00294"/>
    </source>
</evidence>
<evidence type="ECO:0000256" key="3">
    <source>
        <dbReference type="ARBA" id="ARBA00022777"/>
    </source>
</evidence>
<dbReference type="Gene3D" id="3.40.1190.20">
    <property type="match status" value="1"/>
</dbReference>
<comment type="similarity">
    <text evidence="1">Belongs to the carbohydrate kinase PfkB family.</text>
</comment>